<dbReference type="InterPro" id="IPR021109">
    <property type="entry name" value="Peptidase_aspartic_dom_sf"/>
</dbReference>
<dbReference type="InterPro" id="IPR001995">
    <property type="entry name" value="Peptidase_A2_cat"/>
</dbReference>
<evidence type="ECO:0000313" key="4">
    <source>
        <dbReference type="Proteomes" id="UP001239782"/>
    </source>
</evidence>
<dbReference type="KEGG" id="plei:Q9312_12080"/>
<organism evidence="3 4">
    <name type="scientific">Pleionea litopenaei</name>
    <dbReference type="NCBI Taxonomy" id="3070815"/>
    <lineage>
        <taxon>Bacteria</taxon>
        <taxon>Pseudomonadati</taxon>
        <taxon>Pseudomonadota</taxon>
        <taxon>Gammaproteobacteria</taxon>
        <taxon>Oceanospirillales</taxon>
        <taxon>Pleioneaceae</taxon>
        <taxon>Pleionea</taxon>
    </lineage>
</organism>
<evidence type="ECO:0000313" key="3">
    <source>
        <dbReference type="EMBL" id="WMS85956.1"/>
    </source>
</evidence>
<sequence>MLRAARYIIIGLLFTFAKISYSDEKAMVSQWVPFELKGNHIYIQVEINGVMTEAILDTGANRSVLSGKIAEELSVKRSRQSIKVHGVTGSKKRFLSKETSVALPNVFKSDVKFVLMPDDSTYPPILGMDFLGAPVIQIDYPNLQLRIASSNAFRYPEKLAIPLQVSGSSIFFKSSIDGFELKTLLDTGNASRTFLTHNLIKDASWYSKVKEWPSQSTNNSGLHEEHLTYQHGKTNNFQIGPYSLENVELHLVSDNDVNTKDYLVVGYDVLKHFTITIDRDNKNLYLTLPE</sequence>
<dbReference type="Pfam" id="PF13975">
    <property type="entry name" value="gag-asp_proteas"/>
    <property type="match status" value="2"/>
</dbReference>
<dbReference type="SUPFAM" id="SSF50630">
    <property type="entry name" value="Acid proteases"/>
    <property type="match status" value="1"/>
</dbReference>
<dbReference type="CDD" id="cd05483">
    <property type="entry name" value="retropepsin_like_bacteria"/>
    <property type="match status" value="1"/>
</dbReference>
<feature type="domain" description="Peptidase A2" evidence="2">
    <location>
        <begin position="52"/>
        <end position="130"/>
    </location>
</feature>
<dbReference type="InterPro" id="IPR034122">
    <property type="entry name" value="Retropepsin-like_bacterial"/>
</dbReference>
<keyword evidence="4" id="KW-1185">Reference proteome</keyword>
<dbReference type="PROSITE" id="PS50175">
    <property type="entry name" value="ASP_PROT_RETROV"/>
    <property type="match status" value="1"/>
</dbReference>
<dbReference type="Gene3D" id="2.40.70.10">
    <property type="entry name" value="Acid Proteases"/>
    <property type="match status" value="2"/>
</dbReference>
<keyword evidence="1" id="KW-0378">Hydrolase</keyword>
<proteinExistence type="predicted"/>
<dbReference type="PROSITE" id="PS00141">
    <property type="entry name" value="ASP_PROTEASE"/>
    <property type="match status" value="1"/>
</dbReference>
<dbReference type="InterPro" id="IPR001969">
    <property type="entry name" value="Aspartic_peptidase_AS"/>
</dbReference>
<dbReference type="Proteomes" id="UP001239782">
    <property type="component" value="Chromosome"/>
</dbReference>
<dbReference type="GO" id="GO:0004190">
    <property type="term" value="F:aspartic-type endopeptidase activity"/>
    <property type="evidence" value="ECO:0007669"/>
    <property type="project" value="InterPro"/>
</dbReference>
<dbReference type="EMBL" id="CP133548">
    <property type="protein sequence ID" value="WMS85956.1"/>
    <property type="molecule type" value="Genomic_DNA"/>
</dbReference>
<name>A0AA51RQW6_9GAMM</name>
<evidence type="ECO:0000256" key="1">
    <source>
        <dbReference type="ARBA" id="ARBA00022801"/>
    </source>
</evidence>
<gene>
    <name evidence="3" type="ORF">Q9312_12080</name>
</gene>
<dbReference type="RefSeq" id="WP_309201108.1">
    <property type="nucleotide sequence ID" value="NZ_CP133548.1"/>
</dbReference>
<evidence type="ECO:0000259" key="2">
    <source>
        <dbReference type="PROSITE" id="PS50175"/>
    </source>
</evidence>
<accession>A0AA51RQW6</accession>
<dbReference type="AlphaFoldDB" id="A0AA51RQW6"/>
<protein>
    <submittedName>
        <fullName evidence="3">Retroviral-like aspartic protease family protein</fullName>
    </submittedName>
</protein>
<reference evidence="3 4" key="1">
    <citation type="submission" date="2023-08" db="EMBL/GenBank/DDBJ databases">
        <title>Pleionea litopenaei sp. nov., isolated from stomach of juvenile Litopenaeus vannamei.</title>
        <authorList>
            <person name="Rho A.M."/>
            <person name="Hwang C.Y."/>
        </authorList>
    </citation>
    <scope>NUCLEOTIDE SEQUENCE [LARGE SCALE GENOMIC DNA]</scope>
    <source>
        <strain evidence="3 4">HL-JVS1</strain>
    </source>
</reference>
<dbReference type="GO" id="GO:0006508">
    <property type="term" value="P:proteolysis"/>
    <property type="evidence" value="ECO:0007669"/>
    <property type="project" value="InterPro"/>
</dbReference>